<dbReference type="AlphaFoldDB" id="A0A6C0B941"/>
<dbReference type="InterPro" id="IPR013766">
    <property type="entry name" value="Thioredoxin_domain"/>
</dbReference>
<dbReference type="InterPro" id="IPR036249">
    <property type="entry name" value="Thioredoxin-like_sf"/>
</dbReference>
<dbReference type="PANTHER" id="PTHR10438:SF468">
    <property type="entry name" value="THIOREDOXIN-1-RELATED"/>
    <property type="match status" value="1"/>
</dbReference>
<proteinExistence type="predicted"/>
<dbReference type="CDD" id="cd02947">
    <property type="entry name" value="TRX_family"/>
    <property type="match status" value="1"/>
</dbReference>
<evidence type="ECO:0000313" key="2">
    <source>
        <dbReference type="EMBL" id="QHS87983.1"/>
    </source>
</evidence>
<dbReference type="SUPFAM" id="SSF52833">
    <property type="entry name" value="Thioredoxin-like"/>
    <property type="match status" value="1"/>
</dbReference>
<dbReference type="EMBL" id="MN739090">
    <property type="protein sequence ID" value="QHS87983.1"/>
    <property type="molecule type" value="Genomic_DNA"/>
</dbReference>
<name>A0A6C0B941_9ZZZZ</name>
<sequence length="128" mass="14469">MKLPILEDVPTKEDFGKLLIENPGLIILKFGASWCGPCKKIEPIINEWLEKLPDNVQFCMIDIDDCFELYAFLQKKKMINGVPGILCYYRQNFTHIPNDSVIGADAGQVNAFFERCMKKAAGAIELNV</sequence>
<dbReference type="InterPro" id="IPR050620">
    <property type="entry name" value="Thioredoxin_H-type-like"/>
</dbReference>
<reference evidence="2" key="1">
    <citation type="journal article" date="2020" name="Nature">
        <title>Giant virus diversity and host interactions through global metagenomics.</title>
        <authorList>
            <person name="Schulz F."/>
            <person name="Roux S."/>
            <person name="Paez-Espino D."/>
            <person name="Jungbluth S."/>
            <person name="Walsh D.A."/>
            <person name="Denef V.J."/>
            <person name="McMahon K.D."/>
            <person name="Konstantinidis K.T."/>
            <person name="Eloe-Fadrosh E.A."/>
            <person name="Kyrpides N.C."/>
            <person name="Woyke T."/>
        </authorList>
    </citation>
    <scope>NUCLEOTIDE SEQUENCE</scope>
    <source>
        <strain evidence="2">GVMAG-M-3300010158-13</strain>
    </source>
</reference>
<dbReference type="PROSITE" id="PS51352">
    <property type="entry name" value="THIOREDOXIN_2"/>
    <property type="match status" value="1"/>
</dbReference>
<accession>A0A6C0B941</accession>
<evidence type="ECO:0000259" key="1">
    <source>
        <dbReference type="PROSITE" id="PS51352"/>
    </source>
</evidence>
<dbReference type="PANTHER" id="PTHR10438">
    <property type="entry name" value="THIOREDOXIN"/>
    <property type="match status" value="1"/>
</dbReference>
<feature type="domain" description="Thioredoxin" evidence="1">
    <location>
        <begin position="1"/>
        <end position="128"/>
    </location>
</feature>
<dbReference type="Pfam" id="PF00085">
    <property type="entry name" value="Thioredoxin"/>
    <property type="match status" value="1"/>
</dbReference>
<protein>
    <recommendedName>
        <fullName evidence="1">Thioredoxin domain-containing protein</fullName>
    </recommendedName>
</protein>
<organism evidence="2">
    <name type="scientific">viral metagenome</name>
    <dbReference type="NCBI Taxonomy" id="1070528"/>
    <lineage>
        <taxon>unclassified sequences</taxon>
        <taxon>metagenomes</taxon>
        <taxon>organismal metagenomes</taxon>
    </lineage>
</organism>
<dbReference type="Gene3D" id="3.40.30.10">
    <property type="entry name" value="Glutaredoxin"/>
    <property type="match status" value="1"/>
</dbReference>